<dbReference type="SUPFAM" id="SSF52172">
    <property type="entry name" value="CheY-like"/>
    <property type="match status" value="1"/>
</dbReference>
<dbReference type="OrthoDB" id="9811889at2"/>
<dbReference type="InterPro" id="IPR036097">
    <property type="entry name" value="HisK_dim/P_sf"/>
</dbReference>
<dbReference type="Pfam" id="PF00512">
    <property type="entry name" value="HisKA"/>
    <property type="match status" value="1"/>
</dbReference>
<accession>A0A5M7BKR3</accession>
<dbReference type="InterPro" id="IPR011006">
    <property type="entry name" value="CheY-like_superfamily"/>
</dbReference>
<feature type="domain" description="Response regulatory" evidence="7">
    <location>
        <begin position="376"/>
        <end position="495"/>
    </location>
</feature>
<reference evidence="8 11" key="1">
    <citation type="journal article" date="2015" name="Int. J. Syst. Evol. Microbiol.">
        <title>Algibacter amylolyticus sp. nov., isolated from intertidal sediment.</title>
        <authorList>
            <person name="Zhang D.C."/>
            <person name="Wu J."/>
            <person name="Neuner K."/>
            <person name="Yao J."/>
            <person name="Margesin R."/>
        </authorList>
    </citation>
    <scope>NUCLEOTIDE SEQUENCE [LARGE SCALE GENOMIC DNA]</scope>
    <source>
        <strain evidence="8 11">RU-4-M-4</strain>
    </source>
</reference>
<sequence>MIDKRKEKIINKRFQFIDISRNGIINESENNLFFLEKGTSIFEAHTFFEAISYYFEQEAGNSHHLTCVNFEIKGVTGIYDIDIDILEDNLIFMFLDLTSHYKSSQILSQERNESVIEGQILKEKEAFKNIFLANTSHELRTPLATIMGFTSILHRSSLTLDQLHNLNIIKGSCEQLKRVVDDILDISSIEMGQLKINNSRFDTTSFFKNLEFVYTVKSSEKNLKCSIVIDKKLPQFIDGDKLRLRQVLGNLLDNAINYTDKGAIKLIVKVDTTENDNVCVDFKVSDTGIGINKKDIHTIFESFERVNNKNNKGTGLGLAIVKKLVILMEGNIEVKSTPSKGTAFNVKLNFKISENQKAYKTIKSDSKKNDSKKKRNILIAEDLEVNQILMMRTLSDFGGFYFDIASNGDQVIKYLHKNKYDLILMDLKMPTMDGHDTTRFIRESSRANFKNIPIIAVTAKASSLEREQCLNTGMNDYITKPFNEKELLKKMNALLKIY</sequence>
<dbReference type="EC" id="2.7.13.3" evidence="2"/>
<feature type="domain" description="Histidine kinase" evidence="6">
    <location>
        <begin position="134"/>
        <end position="352"/>
    </location>
</feature>
<organism evidence="8 11">
    <name type="scientific">Algibacter amylolyticus</name>
    <dbReference type="NCBI Taxonomy" id="1608400"/>
    <lineage>
        <taxon>Bacteria</taxon>
        <taxon>Pseudomonadati</taxon>
        <taxon>Bacteroidota</taxon>
        <taxon>Flavobacteriia</taxon>
        <taxon>Flavobacteriales</taxon>
        <taxon>Flavobacteriaceae</taxon>
        <taxon>Algibacter</taxon>
    </lineage>
</organism>
<dbReference type="EMBL" id="VWRS01000001">
    <property type="protein sequence ID" value="KAA5827565.1"/>
    <property type="molecule type" value="Genomic_DNA"/>
</dbReference>
<dbReference type="Pfam" id="PF02518">
    <property type="entry name" value="HATPase_c"/>
    <property type="match status" value="1"/>
</dbReference>
<dbReference type="Proteomes" id="UP000322315">
    <property type="component" value="Unassembled WGS sequence"/>
</dbReference>
<evidence type="ECO:0000256" key="4">
    <source>
        <dbReference type="ARBA" id="ARBA00023012"/>
    </source>
</evidence>
<dbReference type="InterPro" id="IPR036890">
    <property type="entry name" value="HATPase_C_sf"/>
</dbReference>
<dbReference type="Gene3D" id="1.10.287.130">
    <property type="match status" value="1"/>
</dbReference>
<dbReference type="InterPro" id="IPR001789">
    <property type="entry name" value="Sig_transdc_resp-reg_receiver"/>
</dbReference>
<dbReference type="InterPro" id="IPR003594">
    <property type="entry name" value="HATPase_dom"/>
</dbReference>
<dbReference type="InterPro" id="IPR004358">
    <property type="entry name" value="Sig_transdc_His_kin-like_C"/>
</dbReference>
<dbReference type="PROSITE" id="PS50109">
    <property type="entry name" value="HIS_KIN"/>
    <property type="match status" value="1"/>
</dbReference>
<keyword evidence="10" id="KW-1185">Reference proteome</keyword>
<dbReference type="SMART" id="SM00448">
    <property type="entry name" value="REC"/>
    <property type="match status" value="1"/>
</dbReference>
<reference evidence="9 10" key="2">
    <citation type="submission" date="2019-07" db="EMBL/GenBank/DDBJ databases">
        <title>Algibacter marinivivus sp. nov., isolated from the surface of a marine red alga.</title>
        <authorList>
            <person name="Zhong X."/>
            <person name="Xu W."/>
            <person name="Zhang Y."/>
            <person name="Zhang Q."/>
            <person name="Du Z."/>
        </authorList>
    </citation>
    <scope>NUCLEOTIDE SEQUENCE [LARGE SCALE GENOMIC DNA]</scope>
    <source>
        <strain evidence="9 10">RU-4-M-4</strain>
    </source>
</reference>
<dbReference type="FunFam" id="3.30.565.10:FF:000010">
    <property type="entry name" value="Sensor histidine kinase RcsC"/>
    <property type="match status" value="1"/>
</dbReference>
<dbReference type="RefSeq" id="WP_144114911.1">
    <property type="nucleotide sequence ID" value="NZ_JACHGE010000001.1"/>
</dbReference>
<dbReference type="Pfam" id="PF00072">
    <property type="entry name" value="Response_reg"/>
    <property type="match status" value="1"/>
</dbReference>
<dbReference type="InterPro" id="IPR005467">
    <property type="entry name" value="His_kinase_dom"/>
</dbReference>
<dbReference type="SUPFAM" id="SSF55874">
    <property type="entry name" value="ATPase domain of HSP90 chaperone/DNA topoisomerase II/histidine kinase"/>
    <property type="match status" value="1"/>
</dbReference>
<dbReference type="Gene3D" id="3.40.50.2300">
    <property type="match status" value="1"/>
</dbReference>
<dbReference type="PANTHER" id="PTHR45339:SF1">
    <property type="entry name" value="HYBRID SIGNAL TRANSDUCTION HISTIDINE KINASE J"/>
    <property type="match status" value="1"/>
</dbReference>
<name>A0A5M7BKR3_9FLAO</name>
<dbReference type="PRINTS" id="PR00344">
    <property type="entry name" value="BCTRLSENSOR"/>
</dbReference>
<keyword evidence="3 5" id="KW-0597">Phosphoprotein</keyword>
<dbReference type="Gene3D" id="3.30.565.10">
    <property type="entry name" value="Histidine kinase-like ATPase, C-terminal domain"/>
    <property type="match status" value="1"/>
</dbReference>
<dbReference type="CDD" id="cd17546">
    <property type="entry name" value="REC_hyHK_CKI1_RcsC-like"/>
    <property type="match status" value="1"/>
</dbReference>
<dbReference type="Proteomes" id="UP000315145">
    <property type="component" value="Unassembled WGS sequence"/>
</dbReference>
<evidence type="ECO:0000313" key="8">
    <source>
        <dbReference type="EMBL" id="KAA5827565.1"/>
    </source>
</evidence>
<evidence type="ECO:0000313" key="11">
    <source>
        <dbReference type="Proteomes" id="UP000322315"/>
    </source>
</evidence>
<evidence type="ECO:0000313" key="9">
    <source>
        <dbReference type="EMBL" id="TSJ81810.1"/>
    </source>
</evidence>
<evidence type="ECO:0000256" key="2">
    <source>
        <dbReference type="ARBA" id="ARBA00012438"/>
    </source>
</evidence>
<dbReference type="PANTHER" id="PTHR45339">
    <property type="entry name" value="HYBRID SIGNAL TRANSDUCTION HISTIDINE KINASE J"/>
    <property type="match status" value="1"/>
</dbReference>
<dbReference type="AlphaFoldDB" id="A0A5M7BKR3"/>
<evidence type="ECO:0000259" key="7">
    <source>
        <dbReference type="PROSITE" id="PS50110"/>
    </source>
</evidence>
<dbReference type="GO" id="GO:0000155">
    <property type="term" value="F:phosphorelay sensor kinase activity"/>
    <property type="evidence" value="ECO:0007669"/>
    <property type="project" value="InterPro"/>
</dbReference>
<comment type="catalytic activity">
    <reaction evidence="1">
        <text>ATP + protein L-histidine = ADP + protein N-phospho-L-histidine.</text>
        <dbReference type="EC" id="2.7.13.3"/>
    </reaction>
</comment>
<evidence type="ECO:0000256" key="3">
    <source>
        <dbReference type="ARBA" id="ARBA00022553"/>
    </source>
</evidence>
<dbReference type="CDD" id="cd00082">
    <property type="entry name" value="HisKA"/>
    <property type="match status" value="1"/>
</dbReference>
<feature type="modified residue" description="4-aspartylphosphate" evidence="5">
    <location>
        <position position="426"/>
    </location>
</feature>
<protein>
    <recommendedName>
        <fullName evidence="2">histidine kinase</fullName>
        <ecNumber evidence="2">2.7.13.3</ecNumber>
    </recommendedName>
</protein>
<proteinExistence type="predicted"/>
<dbReference type="SMART" id="SM00387">
    <property type="entry name" value="HATPase_c"/>
    <property type="match status" value="1"/>
</dbReference>
<dbReference type="SUPFAM" id="SSF47384">
    <property type="entry name" value="Homodimeric domain of signal transducing histidine kinase"/>
    <property type="match status" value="1"/>
</dbReference>
<evidence type="ECO:0000313" key="10">
    <source>
        <dbReference type="Proteomes" id="UP000315145"/>
    </source>
</evidence>
<dbReference type="SMART" id="SM00388">
    <property type="entry name" value="HisKA"/>
    <property type="match status" value="1"/>
</dbReference>
<dbReference type="PROSITE" id="PS50110">
    <property type="entry name" value="RESPONSE_REGULATORY"/>
    <property type="match status" value="1"/>
</dbReference>
<dbReference type="EMBL" id="VMBF01000001">
    <property type="protein sequence ID" value="TSJ81810.1"/>
    <property type="molecule type" value="Genomic_DNA"/>
</dbReference>
<evidence type="ECO:0000256" key="5">
    <source>
        <dbReference type="PROSITE-ProRule" id="PRU00169"/>
    </source>
</evidence>
<keyword evidence="4" id="KW-0902">Two-component regulatory system</keyword>
<dbReference type="InterPro" id="IPR003661">
    <property type="entry name" value="HisK_dim/P_dom"/>
</dbReference>
<reference evidence="8" key="3">
    <citation type="submission" date="2019-09" db="EMBL/GenBank/DDBJ databases">
        <authorList>
            <person name="Zhang D.-C."/>
        </authorList>
    </citation>
    <scope>NUCLEOTIDE SEQUENCE</scope>
    <source>
        <strain evidence="8">RU-4-M-4</strain>
    </source>
</reference>
<comment type="caution">
    <text evidence="8">The sequence shown here is derived from an EMBL/GenBank/DDBJ whole genome shotgun (WGS) entry which is preliminary data.</text>
</comment>
<gene>
    <name evidence="8" type="ORF">F2B50_01610</name>
    <name evidence="9" type="ORF">FPF71_01610</name>
</gene>
<evidence type="ECO:0000259" key="6">
    <source>
        <dbReference type="PROSITE" id="PS50109"/>
    </source>
</evidence>
<evidence type="ECO:0000256" key="1">
    <source>
        <dbReference type="ARBA" id="ARBA00000085"/>
    </source>
</evidence>